<protein>
    <submittedName>
        <fullName evidence="1">Uncharacterized protein</fullName>
    </submittedName>
</protein>
<proteinExistence type="predicted"/>
<name>A0A0N1J2E3_FUSLA</name>
<dbReference type="Proteomes" id="UP000037904">
    <property type="component" value="Unassembled WGS sequence"/>
</dbReference>
<organism evidence="1 2">
    <name type="scientific">Fusarium langsethiae</name>
    <dbReference type="NCBI Taxonomy" id="179993"/>
    <lineage>
        <taxon>Eukaryota</taxon>
        <taxon>Fungi</taxon>
        <taxon>Dikarya</taxon>
        <taxon>Ascomycota</taxon>
        <taxon>Pezizomycotina</taxon>
        <taxon>Sordariomycetes</taxon>
        <taxon>Hypocreomycetidae</taxon>
        <taxon>Hypocreales</taxon>
        <taxon>Nectriaceae</taxon>
        <taxon>Fusarium</taxon>
    </lineage>
</organism>
<dbReference type="EMBL" id="JXCE01000326">
    <property type="protein sequence ID" value="KPA38035.1"/>
    <property type="molecule type" value="Genomic_DNA"/>
</dbReference>
<sequence length="260" mass="29487">MAEATQTLSMSQSDRIFIPRAIASQSSPSSGRIKTITGGLYSNTPSEPPAFRMLPSLGEFDKQLESLKSSGASEYPQYRHLFPLYDRSMDQAVPGLSKPTTQCVQPTGYSNTASEHSVSTDRWPIARAPNSPINFCSLVTNHRKARRRRCVKNTGIRFNTFSTASEPRLPSLGHPSKRPFIFKSRHVNQRYSHNEQTYILSSCLAKMTWKHIKCGFDERFGTKPERTIQGLQAWYYRKVKEMTDVHCEEWARLTSTKVGC</sequence>
<keyword evidence="2" id="KW-1185">Reference proteome</keyword>
<comment type="caution">
    <text evidence="1">The sequence shown here is derived from an EMBL/GenBank/DDBJ whole genome shotgun (WGS) entry which is preliminary data.</text>
</comment>
<dbReference type="AlphaFoldDB" id="A0A0N1J2E3"/>
<evidence type="ECO:0000313" key="1">
    <source>
        <dbReference type="EMBL" id="KPA38035.1"/>
    </source>
</evidence>
<reference evidence="1 2" key="1">
    <citation type="submission" date="2015-04" db="EMBL/GenBank/DDBJ databases">
        <title>The draft genome sequence of Fusarium langsethiae, a T-2/HT-2 mycotoxin producer.</title>
        <authorList>
            <person name="Lysoe E."/>
            <person name="Divon H.H."/>
            <person name="Terzi V."/>
            <person name="Orru L."/>
            <person name="Lamontanara A."/>
            <person name="Kolseth A.-K."/>
            <person name="Frandsen R.J."/>
            <person name="Nielsen K."/>
            <person name="Thrane U."/>
        </authorList>
    </citation>
    <scope>NUCLEOTIDE SEQUENCE [LARGE SCALE GENOMIC DNA]</scope>
    <source>
        <strain evidence="1 2">Fl201059</strain>
    </source>
</reference>
<evidence type="ECO:0000313" key="2">
    <source>
        <dbReference type="Proteomes" id="UP000037904"/>
    </source>
</evidence>
<accession>A0A0N1J2E3</accession>
<gene>
    <name evidence="1" type="ORF">FLAG1_09143</name>
</gene>